<protein>
    <submittedName>
        <fullName evidence="4">Adenylyl cyclase</fullName>
    </submittedName>
</protein>
<dbReference type="GO" id="GO:0005737">
    <property type="term" value="C:cytoplasm"/>
    <property type="evidence" value="ECO:0007669"/>
    <property type="project" value="TreeGrafter"/>
</dbReference>
<evidence type="ECO:0000313" key="5">
    <source>
        <dbReference type="Proteomes" id="UP000179636"/>
    </source>
</evidence>
<organism evidence="4 5">
    <name type="scientific">Mycobacterium syngnathidarum</name>
    <dbReference type="NCBI Taxonomy" id="1908205"/>
    <lineage>
        <taxon>Bacteria</taxon>
        <taxon>Bacillati</taxon>
        <taxon>Actinomycetota</taxon>
        <taxon>Actinomycetes</taxon>
        <taxon>Mycobacteriales</taxon>
        <taxon>Mycobacteriaceae</taxon>
        <taxon>Mycobacterium</taxon>
    </lineage>
</organism>
<dbReference type="SUPFAM" id="SSF52540">
    <property type="entry name" value="P-loop containing nucleoside triphosphate hydrolases"/>
    <property type="match status" value="1"/>
</dbReference>
<dbReference type="PANTHER" id="PTHR16305:SF28">
    <property type="entry name" value="GUANYLATE CYCLASE DOMAIN-CONTAINING PROTEIN"/>
    <property type="match status" value="1"/>
</dbReference>
<dbReference type="GO" id="GO:0035556">
    <property type="term" value="P:intracellular signal transduction"/>
    <property type="evidence" value="ECO:0007669"/>
    <property type="project" value="InterPro"/>
</dbReference>
<dbReference type="PROSITE" id="PS50125">
    <property type="entry name" value="GUANYLATE_CYCLASE_2"/>
    <property type="match status" value="1"/>
</dbReference>
<dbReference type="InterPro" id="IPR001054">
    <property type="entry name" value="A/G_cyclase"/>
</dbReference>
<dbReference type="GO" id="GO:0009190">
    <property type="term" value="P:cyclic nucleotide biosynthetic process"/>
    <property type="evidence" value="ECO:0007669"/>
    <property type="project" value="InterPro"/>
</dbReference>
<dbReference type="Gene3D" id="3.30.70.1230">
    <property type="entry name" value="Nucleotide cyclase"/>
    <property type="match status" value="1"/>
</dbReference>
<dbReference type="CDD" id="cd07302">
    <property type="entry name" value="CHD"/>
    <property type="match status" value="1"/>
</dbReference>
<keyword evidence="5" id="KW-1185">Reference proteome</keyword>
<comment type="caution">
    <text evidence="4">The sequence shown here is derived from an EMBL/GenBank/DDBJ whole genome shotgun (WGS) entry which is preliminary data.</text>
</comment>
<evidence type="ECO:0000313" key="4">
    <source>
        <dbReference type="EMBL" id="OHT92563.1"/>
    </source>
</evidence>
<dbReference type="GO" id="GO:0005524">
    <property type="term" value="F:ATP binding"/>
    <property type="evidence" value="ECO:0007669"/>
    <property type="project" value="UniProtKB-KW"/>
</dbReference>
<dbReference type="OrthoDB" id="5476461at2"/>
<dbReference type="PANTHER" id="PTHR16305">
    <property type="entry name" value="TESTICULAR SOLUBLE ADENYLYL CYCLASE"/>
    <property type="match status" value="1"/>
</dbReference>
<sequence length="1060" mass="113764">MAGPVGETAGRCRSCGSHLRTRSRFCDMCGAAVASQATPSEHKQVTVLFADVVGSMKLAAAVDTERLREIMNELFNRAAAVVQRYGGTVDKFTGDGLMALFGAPAALEDHALRACIAALEIQSGAKALAAEVLRRDGVALRLRVGLNSGEVVAGDIGSGGYTAVGHPVGLAQRMESAAPAGGVMCSLSTARLVEDTARLGTLEQLTVKGFDQPVPARQLFAVETGNETGNAVLGRNDGVLLGREAELNRLQEVFDSGRGRIVDVIGEPGLGKSRLVSVFVSGAQRQGARVVVTRGEAHASVVAFRMLSLLLRSMFQVDGLSPAAARKRTIAQFAGRLPAQSPNARMLFEAMGIGDDAGPGTRVANEDRRRRLVKLMSTAVRVCDVPIVFVLEDVHWIDVPSDDVLADFAAEISDVGAATVVATYRPEYHGALSRVPGETITLQPLPDSTSARLIEHLLGDDDPSLAGLAARIAAVAAGNPYFIEEIIRDLAGRGVLAGSRGRYRPAGDLGRIWVPPTIQAVLAARIDRLSVQAKRVLNAAAVIGAQFDTDTLRALQPDLEADRLSELVSADLIDQTEFVPQQRYCFHHPLVRTVAYESQLSRDRAAAHGCLAIAIERHNPQAADENAALIAAHLEAAGDLVAAYRWHMRAGQWIRLRDIPAAREQWEHAQRIADRLSDGEAGAADMRVAPRTLLVSTSLYVGNNVDTAQRYREFRDLAMRTEDSRSLAIGMAGQLWAVTVNDENIEEAAVLASELYRMTETANWDGEATGIVVNAVAFTMLASCEFDSALRALDLLAVDHTPAVELAPAQALRGVLELCLGNAEAGRRHLREGIELARADAPMTYTHTVLYAGAVVALGLCDPEEFIDDLRDAVRAANMLGESSGVVCSEWSYGTAALRARRGSDADAIVGLRRALSYVDQHSSMTFIKPTIIADLAIDAVRKGDRAKALTDLRAGFARYADRGSRVFLGYLGEALVEILVGPGSGADKDELAEARRLVGRWQQLRPGIPALDMWWLRSRALLAQAEGDATGHAELSAQYLKLCERLDARGRLADARRMA</sequence>
<dbReference type="RefSeq" id="WP_070946497.1">
    <property type="nucleotide sequence ID" value="NZ_MLHV01000028.1"/>
</dbReference>
<evidence type="ECO:0000256" key="2">
    <source>
        <dbReference type="ARBA" id="ARBA00022840"/>
    </source>
</evidence>
<keyword evidence="1" id="KW-0547">Nucleotide-binding</keyword>
<dbReference type="AlphaFoldDB" id="A0A1S1JS74"/>
<evidence type="ECO:0000259" key="3">
    <source>
        <dbReference type="PROSITE" id="PS50125"/>
    </source>
</evidence>
<dbReference type="Pfam" id="PF00211">
    <property type="entry name" value="Guanylate_cyc"/>
    <property type="match status" value="1"/>
</dbReference>
<dbReference type="Pfam" id="PF13191">
    <property type="entry name" value="AAA_16"/>
    <property type="match status" value="1"/>
</dbReference>
<dbReference type="InterPro" id="IPR029787">
    <property type="entry name" value="Nucleotide_cyclase"/>
</dbReference>
<proteinExistence type="predicted"/>
<reference evidence="4 5" key="1">
    <citation type="submission" date="2016-10" db="EMBL/GenBank/DDBJ databases">
        <title>Evaluation of Human, Animal and Environmental Mycobacterium chelonae Isolates by Core Genome Phylogenomic Analysis, Targeted Gene Comparison, and Anti-microbial Susceptibility Patterns: A Tale of Mistaken Identities.</title>
        <authorList>
            <person name="Fogelson S.B."/>
            <person name="Camus A.C."/>
            <person name="Lorenz W."/>
            <person name="Vasireddy R."/>
            <person name="Vasireddy S."/>
            <person name="Smith T."/>
            <person name="Brown-Elliott B.A."/>
            <person name="Wallace R.J.Jr."/>
            <person name="Hasan N.A."/>
            <person name="Reischl U."/>
            <person name="Sanchez S."/>
        </authorList>
    </citation>
    <scope>NUCLEOTIDE SEQUENCE [LARGE SCALE GENOMIC DNA]</scope>
    <source>
        <strain evidence="4 5">24999</strain>
    </source>
</reference>
<accession>A0A1S1JS74</accession>
<dbReference type="InterPro" id="IPR027417">
    <property type="entry name" value="P-loop_NTPase"/>
</dbReference>
<keyword evidence="2" id="KW-0067">ATP-binding</keyword>
<dbReference type="SUPFAM" id="SSF55073">
    <property type="entry name" value="Nucleotide cyclase"/>
    <property type="match status" value="1"/>
</dbReference>
<dbReference type="InterPro" id="IPR041664">
    <property type="entry name" value="AAA_16"/>
</dbReference>
<gene>
    <name evidence="4" type="ORF">BKG61_23960</name>
</gene>
<name>A0A1S1JS74_9MYCO</name>
<evidence type="ECO:0000256" key="1">
    <source>
        <dbReference type="ARBA" id="ARBA00022741"/>
    </source>
</evidence>
<dbReference type="Proteomes" id="UP000179636">
    <property type="component" value="Unassembled WGS sequence"/>
</dbReference>
<dbReference type="GO" id="GO:0004016">
    <property type="term" value="F:adenylate cyclase activity"/>
    <property type="evidence" value="ECO:0007669"/>
    <property type="project" value="UniProtKB-ARBA"/>
</dbReference>
<dbReference type="STRING" id="1908205.BKG60_01700"/>
<feature type="domain" description="Guanylate cyclase" evidence="3">
    <location>
        <begin position="46"/>
        <end position="175"/>
    </location>
</feature>
<dbReference type="SMART" id="SM00044">
    <property type="entry name" value="CYCc"/>
    <property type="match status" value="1"/>
</dbReference>
<dbReference type="EMBL" id="MLHV01000028">
    <property type="protein sequence ID" value="OHT92563.1"/>
    <property type="molecule type" value="Genomic_DNA"/>
</dbReference>